<dbReference type="SUPFAM" id="SSF55729">
    <property type="entry name" value="Acyl-CoA N-acyltransferases (Nat)"/>
    <property type="match status" value="1"/>
</dbReference>
<name>A0A847S6S0_9NEIS</name>
<evidence type="ECO:0000256" key="3">
    <source>
        <dbReference type="ARBA" id="ARBA00038502"/>
    </source>
</evidence>
<sequence>MPSPDHPELHGSRISLRIPRPSDAAAVLDYYQRNADFFRRFDPPYPEGFYTLAWHQQRIEKANKDVAEDREYRFVLFKPEQPDHIIGNANLSAIQRGPFQACNLGYGLDEQAQGQGVMTEALRLLIDHAFNALKLHRIQANHLPDNLRSAGVLQRLGFVREGYAPAYLYINGAWRDHVLNALSNPHGPEMG</sequence>
<dbReference type="GO" id="GO:0008999">
    <property type="term" value="F:protein-N-terminal-alanine acetyltransferase activity"/>
    <property type="evidence" value="ECO:0007669"/>
    <property type="project" value="TreeGrafter"/>
</dbReference>
<dbReference type="Pfam" id="PF13302">
    <property type="entry name" value="Acetyltransf_3"/>
    <property type="match status" value="1"/>
</dbReference>
<dbReference type="PANTHER" id="PTHR43792:SF8">
    <property type="entry name" value="[RIBOSOMAL PROTEIN US5]-ALANINE N-ACETYLTRANSFERASE"/>
    <property type="match status" value="1"/>
</dbReference>
<evidence type="ECO:0000313" key="6">
    <source>
        <dbReference type="Proteomes" id="UP000587991"/>
    </source>
</evidence>
<keyword evidence="1 5" id="KW-0808">Transferase</keyword>
<reference evidence="5 6" key="1">
    <citation type="submission" date="2020-04" db="EMBL/GenBank/DDBJ databases">
        <title>Draft genome of Leeia sp. IMCC25680.</title>
        <authorList>
            <person name="Song J."/>
            <person name="Cho J.-C."/>
        </authorList>
    </citation>
    <scope>NUCLEOTIDE SEQUENCE [LARGE SCALE GENOMIC DNA]</scope>
    <source>
        <strain evidence="5 6">IMCC25680</strain>
    </source>
</reference>
<comment type="similarity">
    <text evidence="3">Belongs to the acetyltransferase family. RimJ subfamily.</text>
</comment>
<evidence type="ECO:0000313" key="5">
    <source>
        <dbReference type="EMBL" id="NLR74747.1"/>
    </source>
</evidence>
<proteinExistence type="inferred from homology"/>
<keyword evidence="6" id="KW-1185">Reference proteome</keyword>
<dbReference type="RefSeq" id="WP_168876336.1">
    <property type="nucleotide sequence ID" value="NZ_JABAIM010000001.1"/>
</dbReference>
<dbReference type="InterPro" id="IPR051531">
    <property type="entry name" value="N-acetyltransferase"/>
</dbReference>
<dbReference type="InterPro" id="IPR016181">
    <property type="entry name" value="Acyl_CoA_acyltransferase"/>
</dbReference>
<comment type="caution">
    <text evidence="5">The sequence shown here is derived from an EMBL/GenBank/DDBJ whole genome shotgun (WGS) entry which is preliminary data.</text>
</comment>
<dbReference type="EMBL" id="JABAIM010000001">
    <property type="protein sequence ID" value="NLR74747.1"/>
    <property type="molecule type" value="Genomic_DNA"/>
</dbReference>
<evidence type="ECO:0000256" key="2">
    <source>
        <dbReference type="ARBA" id="ARBA00023315"/>
    </source>
</evidence>
<organism evidence="5 6">
    <name type="scientific">Leeia aquatica</name>
    <dbReference type="NCBI Taxonomy" id="2725557"/>
    <lineage>
        <taxon>Bacteria</taxon>
        <taxon>Pseudomonadati</taxon>
        <taxon>Pseudomonadota</taxon>
        <taxon>Betaproteobacteria</taxon>
        <taxon>Neisseriales</taxon>
        <taxon>Leeiaceae</taxon>
        <taxon>Leeia</taxon>
    </lineage>
</organism>
<dbReference type="InterPro" id="IPR000182">
    <property type="entry name" value="GNAT_dom"/>
</dbReference>
<feature type="domain" description="N-acetyltransferase" evidence="4">
    <location>
        <begin position="14"/>
        <end position="185"/>
    </location>
</feature>
<dbReference type="Proteomes" id="UP000587991">
    <property type="component" value="Unassembled WGS sequence"/>
</dbReference>
<protein>
    <submittedName>
        <fullName evidence="5">GNAT family N-acetyltransferase</fullName>
    </submittedName>
</protein>
<dbReference type="PANTHER" id="PTHR43792">
    <property type="entry name" value="GNAT FAMILY, PUTATIVE (AFU_ORTHOLOGUE AFUA_3G00765)-RELATED-RELATED"/>
    <property type="match status" value="1"/>
</dbReference>
<dbReference type="AlphaFoldDB" id="A0A847S6S0"/>
<gene>
    <name evidence="5" type="ORF">HF682_06190</name>
</gene>
<keyword evidence="2" id="KW-0012">Acyltransferase</keyword>
<accession>A0A847S6S0</accession>
<evidence type="ECO:0000256" key="1">
    <source>
        <dbReference type="ARBA" id="ARBA00022679"/>
    </source>
</evidence>
<dbReference type="PROSITE" id="PS51186">
    <property type="entry name" value="GNAT"/>
    <property type="match status" value="1"/>
</dbReference>
<evidence type="ECO:0000259" key="4">
    <source>
        <dbReference type="PROSITE" id="PS51186"/>
    </source>
</evidence>
<dbReference type="GO" id="GO:0005737">
    <property type="term" value="C:cytoplasm"/>
    <property type="evidence" value="ECO:0007669"/>
    <property type="project" value="TreeGrafter"/>
</dbReference>
<dbReference type="Gene3D" id="3.40.630.30">
    <property type="match status" value="1"/>
</dbReference>